<evidence type="ECO:0000313" key="1">
    <source>
        <dbReference type="EMBL" id="SMC35103.1"/>
    </source>
</evidence>
<gene>
    <name evidence="1" type="ORF">SAMN06297397_0175</name>
</gene>
<protein>
    <submittedName>
        <fullName evidence="1">Uncharacterized protein</fullName>
    </submittedName>
</protein>
<name>A0AC61PHE6_9FIRM</name>
<sequence>MLTARMIIRFHDKTDPKDPDKKIRWAKPMDHKCPYRPEFNLGGYLSSGWIITDEDELQSETDYEVMVSFPLIIPEAWETVQNIIHTGMKSTIQKASRILGEFTLLEYEYTP</sequence>
<dbReference type="EMBL" id="FWXZ01000001">
    <property type="protein sequence ID" value="SMC35103.1"/>
    <property type="molecule type" value="Genomic_DNA"/>
</dbReference>
<keyword evidence="2" id="KW-1185">Reference proteome</keyword>
<evidence type="ECO:0000313" key="2">
    <source>
        <dbReference type="Proteomes" id="UP000192328"/>
    </source>
</evidence>
<accession>A0AC61PHE6</accession>
<comment type="caution">
    <text evidence="1">The sequence shown here is derived from an EMBL/GenBank/DDBJ whole genome shotgun (WGS) entry which is preliminary data.</text>
</comment>
<organism evidence="1 2">
    <name type="scientific">Aristaeella lactis</name>
    <dbReference type="NCBI Taxonomy" id="3046383"/>
    <lineage>
        <taxon>Bacteria</taxon>
        <taxon>Bacillati</taxon>
        <taxon>Bacillota</taxon>
        <taxon>Clostridia</taxon>
        <taxon>Eubacteriales</taxon>
        <taxon>Aristaeellaceae</taxon>
        <taxon>Aristaeella</taxon>
    </lineage>
</organism>
<proteinExistence type="predicted"/>
<dbReference type="Proteomes" id="UP000192328">
    <property type="component" value="Unassembled WGS sequence"/>
</dbReference>
<reference evidence="1" key="1">
    <citation type="submission" date="2017-04" db="EMBL/GenBank/DDBJ databases">
        <authorList>
            <person name="Varghese N."/>
            <person name="Submissions S."/>
        </authorList>
    </citation>
    <scope>NUCLEOTIDE SEQUENCE</scope>
    <source>
        <strain evidence="1">WTE2008</strain>
    </source>
</reference>